<protein>
    <submittedName>
        <fullName evidence="3">Uncharacterized protein</fullName>
    </submittedName>
</protein>
<evidence type="ECO:0000313" key="3">
    <source>
        <dbReference type="EMBL" id="KAL1297852.1"/>
    </source>
</evidence>
<keyword evidence="4" id="KW-1185">Reference proteome</keyword>
<feature type="region of interest" description="Disordered" evidence="1">
    <location>
        <begin position="66"/>
        <end position="117"/>
    </location>
</feature>
<feature type="compositionally biased region" description="Polar residues" evidence="1">
    <location>
        <begin position="93"/>
        <end position="111"/>
    </location>
</feature>
<feature type="compositionally biased region" description="Basic and acidic residues" evidence="1">
    <location>
        <begin position="400"/>
        <end position="411"/>
    </location>
</feature>
<feature type="compositionally biased region" description="Low complexity" evidence="1">
    <location>
        <begin position="298"/>
        <end position="309"/>
    </location>
</feature>
<evidence type="ECO:0000313" key="4">
    <source>
        <dbReference type="Proteomes" id="UP001562354"/>
    </source>
</evidence>
<feature type="region of interest" description="Disordered" evidence="1">
    <location>
        <begin position="174"/>
        <end position="198"/>
    </location>
</feature>
<accession>A0ABR3P500</accession>
<sequence length="467" mass="51847">MMALMRPGALHARQSPAGSNGGDTSNGNGGSGKKTAVIVIVSIAAAIILGVIVYYVLRSLRYPKNAESQGRKRQSWHQRIKSKLSSRRDKHSQLPTSTVEVQSVPRQGETNVNRHESIRSIATLPVYSAVPHDGEGVIAREGDREGMDTVVEFPETAEEQEDRREEEMESLWRIRQQRRQEASEREERRRRRREARARGDTVTLNALRQESMLRSTYRQNNGSNAMIAEHNSRPRERRVSAVNYAELGVARHDGTRVRANSAESDNTPLLDSAAAAGMAPARPWMSRETNLTHHRTHSSTSILSGSSFDSADDRPGVDRDASDFEVISLQQTRSRAQSHSRRGSLSLRRPSTQMTSIDPADLGESQIPLPEPPHYDSVGFEEAPPYEDSATIRLVPATTTEEHYDPTDRLEAPVSSSSPPSLPLIDRLPSIRITESVSPIDPPQPARLGSVSRTHTPSVIHEHEETN</sequence>
<feature type="compositionally biased region" description="Basic and acidic residues" evidence="1">
    <location>
        <begin position="174"/>
        <end position="187"/>
    </location>
</feature>
<dbReference type="Proteomes" id="UP001562354">
    <property type="component" value="Unassembled WGS sequence"/>
</dbReference>
<feature type="compositionally biased region" description="Low complexity" evidence="1">
    <location>
        <begin position="413"/>
        <end position="430"/>
    </location>
</feature>
<comment type="caution">
    <text evidence="3">The sequence shown here is derived from an EMBL/GenBank/DDBJ whole genome shotgun (WGS) entry which is preliminary data.</text>
</comment>
<gene>
    <name evidence="3" type="ORF">AAFC00_006379</name>
</gene>
<name>A0ABR3P500_9PEZI</name>
<proteinExistence type="predicted"/>
<feature type="compositionally biased region" description="Basic residues" evidence="1">
    <location>
        <begin position="71"/>
        <end position="90"/>
    </location>
</feature>
<feature type="region of interest" description="Disordered" evidence="1">
    <location>
        <begin position="1"/>
        <end position="30"/>
    </location>
</feature>
<keyword evidence="2" id="KW-0812">Transmembrane</keyword>
<feature type="region of interest" description="Disordered" evidence="1">
    <location>
        <begin position="395"/>
        <end position="467"/>
    </location>
</feature>
<feature type="region of interest" description="Disordered" evidence="1">
    <location>
        <begin position="291"/>
        <end position="366"/>
    </location>
</feature>
<dbReference type="RefSeq" id="XP_069197534.1">
    <property type="nucleotide sequence ID" value="XM_069346326.1"/>
</dbReference>
<reference evidence="3 4" key="1">
    <citation type="submission" date="2024-07" db="EMBL/GenBank/DDBJ databases">
        <title>Draft sequence of the Neodothiora populina.</title>
        <authorList>
            <person name="Drown D.D."/>
            <person name="Schuette U.S."/>
            <person name="Buechlein A.B."/>
            <person name="Rusch D.R."/>
            <person name="Winton L.W."/>
            <person name="Adams G.A."/>
        </authorList>
    </citation>
    <scope>NUCLEOTIDE SEQUENCE [LARGE SCALE GENOMIC DNA]</scope>
    <source>
        <strain evidence="3 4">CPC 39397</strain>
    </source>
</reference>
<feature type="transmembrane region" description="Helical" evidence="2">
    <location>
        <begin position="36"/>
        <end position="57"/>
    </location>
</feature>
<evidence type="ECO:0000256" key="1">
    <source>
        <dbReference type="SAM" id="MobiDB-lite"/>
    </source>
</evidence>
<evidence type="ECO:0000256" key="2">
    <source>
        <dbReference type="SAM" id="Phobius"/>
    </source>
</evidence>
<dbReference type="EMBL" id="JBFMKM010000014">
    <property type="protein sequence ID" value="KAL1297852.1"/>
    <property type="molecule type" value="Genomic_DNA"/>
</dbReference>
<dbReference type="GeneID" id="95980078"/>
<keyword evidence="2" id="KW-1133">Transmembrane helix</keyword>
<feature type="compositionally biased region" description="Basic and acidic residues" evidence="1">
    <location>
        <begin position="311"/>
        <end position="322"/>
    </location>
</feature>
<keyword evidence="2" id="KW-0472">Membrane</keyword>
<organism evidence="3 4">
    <name type="scientific">Neodothiora populina</name>
    <dbReference type="NCBI Taxonomy" id="2781224"/>
    <lineage>
        <taxon>Eukaryota</taxon>
        <taxon>Fungi</taxon>
        <taxon>Dikarya</taxon>
        <taxon>Ascomycota</taxon>
        <taxon>Pezizomycotina</taxon>
        <taxon>Dothideomycetes</taxon>
        <taxon>Dothideomycetidae</taxon>
        <taxon>Dothideales</taxon>
        <taxon>Dothioraceae</taxon>
        <taxon>Neodothiora</taxon>
    </lineage>
</organism>